<evidence type="ECO:0000259" key="11">
    <source>
        <dbReference type="PROSITE" id="PS51195"/>
    </source>
</evidence>
<keyword evidence="13" id="KW-1185">Reference proteome</keyword>
<dbReference type="EMBL" id="CP081150">
    <property type="protein sequence ID" value="QZA77332.1"/>
    <property type="molecule type" value="Genomic_DNA"/>
</dbReference>
<evidence type="ECO:0000256" key="1">
    <source>
        <dbReference type="ARBA" id="ARBA00022741"/>
    </source>
</evidence>
<dbReference type="GO" id="GO:0004386">
    <property type="term" value="F:helicase activity"/>
    <property type="evidence" value="ECO:0007669"/>
    <property type="project" value="UniProtKB-KW"/>
</dbReference>
<dbReference type="SMART" id="SM00487">
    <property type="entry name" value="DEXDc"/>
    <property type="match status" value="1"/>
</dbReference>
<dbReference type="InterPro" id="IPR050079">
    <property type="entry name" value="DEAD_box_RNA_helicase"/>
</dbReference>
<dbReference type="PANTHER" id="PTHR47959">
    <property type="entry name" value="ATP-DEPENDENT RNA HELICASE RHLE-RELATED"/>
    <property type="match status" value="1"/>
</dbReference>
<keyword evidence="3 7" id="KW-0347">Helicase</keyword>
<evidence type="ECO:0000259" key="10">
    <source>
        <dbReference type="PROSITE" id="PS51194"/>
    </source>
</evidence>
<feature type="compositionally biased region" description="Gly residues" evidence="8">
    <location>
        <begin position="569"/>
        <end position="580"/>
    </location>
</feature>
<protein>
    <submittedName>
        <fullName evidence="12">DEAD/DEAH box helicase</fullName>
    </submittedName>
</protein>
<feature type="compositionally biased region" description="Low complexity" evidence="8">
    <location>
        <begin position="429"/>
        <end position="439"/>
    </location>
</feature>
<dbReference type="PROSITE" id="PS00039">
    <property type="entry name" value="DEAD_ATP_HELICASE"/>
    <property type="match status" value="1"/>
</dbReference>
<dbReference type="InterPro" id="IPR014014">
    <property type="entry name" value="RNA_helicase_DEAD_Q_motif"/>
</dbReference>
<proteinExistence type="inferred from homology"/>
<feature type="compositionally biased region" description="Polar residues" evidence="8">
    <location>
        <begin position="540"/>
        <end position="550"/>
    </location>
</feature>
<accession>A0ABX8Z428</accession>
<dbReference type="Gene3D" id="3.40.50.300">
    <property type="entry name" value="P-loop containing nucleotide triphosphate hydrolases"/>
    <property type="match status" value="2"/>
</dbReference>
<dbReference type="Pfam" id="PF00271">
    <property type="entry name" value="Helicase_C"/>
    <property type="match status" value="1"/>
</dbReference>
<gene>
    <name evidence="12" type="ORF">K4H28_13735</name>
</gene>
<dbReference type="PROSITE" id="PS51192">
    <property type="entry name" value="HELICASE_ATP_BIND_1"/>
    <property type="match status" value="1"/>
</dbReference>
<dbReference type="PROSITE" id="PS51195">
    <property type="entry name" value="Q_MOTIF"/>
    <property type="match status" value="1"/>
</dbReference>
<dbReference type="RefSeq" id="WP_221005715.1">
    <property type="nucleotide sequence ID" value="NZ_CP081150.1"/>
</dbReference>
<feature type="domain" description="Helicase ATP-binding" evidence="9">
    <location>
        <begin position="35"/>
        <end position="210"/>
    </location>
</feature>
<dbReference type="InterPro" id="IPR011545">
    <property type="entry name" value="DEAD/DEAH_box_helicase_dom"/>
</dbReference>
<dbReference type="PANTHER" id="PTHR47959:SF13">
    <property type="entry name" value="ATP-DEPENDENT RNA HELICASE RHLE"/>
    <property type="match status" value="1"/>
</dbReference>
<evidence type="ECO:0000256" key="5">
    <source>
        <dbReference type="ARBA" id="ARBA00038437"/>
    </source>
</evidence>
<keyword evidence="1 7" id="KW-0547">Nucleotide-binding</keyword>
<feature type="region of interest" description="Disordered" evidence="8">
    <location>
        <begin position="389"/>
        <end position="626"/>
    </location>
</feature>
<dbReference type="InterPro" id="IPR027417">
    <property type="entry name" value="P-loop_NTPase"/>
</dbReference>
<evidence type="ECO:0000313" key="13">
    <source>
        <dbReference type="Proteomes" id="UP000825679"/>
    </source>
</evidence>
<feature type="domain" description="DEAD-box RNA helicase Q" evidence="11">
    <location>
        <begin position="4"/>
        <end position="32"/>
    </location>
</feature>
<feature type="compositionally biased region" description="Polar residues" evidence="8">
    <location>
        <begin position="600"/>
        <end position="611"/>
    </location>
</feature>
<reference evidence="12 13" key="1">
    <citation type="submission" date="2021-08" db="EMBL/GenBank/DDBJ databases">
        <title>complete genome sequencing of Deefgea sp. D25.</title>
        <authorList>
            <person name="Bae J.-W."/>
            <person name="Gim D.-H."/>
        </authorList>
    </citation>
    <scope>NUCLEOTIDE SEQUENCE [LARGE SCALE GENOMIC DNA]</scope>
    <source>
        <strain evidence="12 13">D25</strain>
    </source>
</reference>
<comment type="similarity">
    <text evidence="5 7">Belongs to the DEAD box helicase family.</text>
</comment>
<feature type="compositionally biased region" description="Basic and acidic residues" evidence="8">
    <location>
        <begin position="389"/>
        <end position="405"/>
    </location>
</feature>
<feature type="compositionally biased region" description="Basic and acidic residues" evidence="8">
    <location>
        <begin position="441"/>
        <end position="509"/>
    </location>
</feature>
<feature type="domain" description="Helicase C-terminal" evidence="10">
    <location>
        <begin position="240"/>
        <end position="383"/>
    </location>
</feature>
<evidence type="ECO:0000256" key="8">
    <source>
        <dbReference type="SAM" id="MobiDB-lite"/>
    </source>
</evidence>
<evidence type="ECO:0000256" key="7">
    <source>
        <dbReference type="RuleBase" id="RU000492"/>
    </source>
</evidence>
<dbReference type="SMART" id="SM00490">
    <property type="entry name" value="HELICc"/>
    <property type="match status" value="1"/>
</dbReference>
<dbReference type="InterPro" id="IPR001650">
    <property type="entry name" value="Helicase_C-like"/>
</dbReference>
<dbReference type="InterPro" id="IPR044742">
    <property type="entry name" value="DEAD/DEAH_RhlB"/>
</dbReference>
<dbReference type="SUPFAM" id="SSF52540">
    <property type="entry name" value="P-loop containing nucleoside triphosphate hydrolases"/>
    <property type="match status" value="1"/>
</dbReference>
<dbReference type="CDD" id="cd18787">
    <property type="entry name" value="SF2_C_DEAD"/>
    <property type="match status" value="1"/>
</dbReference>
<evidence type="ECO:0000256" key="2">
    <source>
        <dbReference type="ARBA" id="ARBA00022801"/>
    </source>
</evidence>
<evidence type="ECO:0000259" key="9">
    <source>
        <dbReference type="PROSITE" id="PS51192"/>
    </source>
</evidence>
<evidence type="ECO:0000256" key="6">
    <source>
        <dbReference type="PROSITE-ProRule" id="PRU00552"/>
    </source>
</evidence>
<feature type="short sequence motif" description="Q motif" evidence="6">
    <location>
        <begin position="4"/>
        <end position="32"/>
    </location>
</feature>
<evidence type="ECO:0000256" key="4">
    <source>
        <dbReference type="ARBA" id="ARBA00022840"/>
    </source>
</evidence>
<dbReference type="Proteomes" id="UP000825679">
    <property type="component" value="Chromosome"/>
</dbReference>
<keyword evidence="4 7" id="KW-0067">ATP-binding</keyword>
<dbReference type="InterPro" id="IPR014001">
    <property type="entry name" value="Helicase_ATP-bd"/>
</dbReference>
<evidence type="ECO:0000256" key="3">
    <source>
        <dbReference type="ARBA" id="ARBA00022806"/>
    </source>
</evidence>
<sequence>MSELNFASLGLAEPLLRAVADTGYTVPTPIQAQAIPLVIQGGDLLAAAQTGTGKTAGFTLPILQLLLAKEPLESKGRPRVLILTPTRELAAQVEESVQTYSKYVKISSMVVFGGVNIRPQQTRLRNPLDILVATPGRLLDLVGQRSVDLSGIEILVLDEADRMLDMGFIHDIKKLMAIFPKERQTLLFSATFSDEIKELADKLLKNPGLVEVARRNTTNELISQRVHLVDRDKKLPLLTRLIQDGNWHQVLVFMRTKHACNKVAEKLNAAGITAMAIHGNKSQNARTAALAQFKSGELQVLVATDIAARGLDIEELPHVVNFELPNVAEDYVHRIGRTGRAGCTGEAVSLVCVDELKLLAEIERITKQDIPKFCLEGFEADLRVKPEPILRGGLGRDRPPRDPNRNPRAPRGQAVAGGARLNGARSKALAETAAAQSAAKSEVRAERRPRIEGETEQRRPRPEGTGEQRRPRTDGDNRRPRAERPEGVAAEARRPRPEGGDNRRPRNDGAPRSSNPRNAPRNDSVLAAPAAPRRERINYDEQQPMSNANTLPGELMRSGRSGQGQTRGYQGGGRNGGPGTGSTRNASDGFGAPRGDRPQQNRSGRPSSSRPTAALLGGSGSKRRGE</sequence>
<organism evidence="12 13">
    <name type="scientific">Deefgea tanakiae</name>
    <dbReference type="NCBI Taxonomy" id="2865840"/>
    <lineage>
        <taxon>Bacteria</taxon>
        <taxon>Pseudomonadati</taxon>
        <taxon>Pseudomonadota</taxon>
        <taxon>Betaproteobacteria</taxon>
        <taxon>Neisseriales</taxon>
        <taxon>Chitinibacteraceae</taxon>
        <taxon>Deefgea</taxon>
    </lineage>
</organism>
<evidence type="ECO:0000313" key="12">
    <source>
        <dbReference type="EMBL" id="QZA77332.1"/>
    </source>
</evidence>
<feature type="compositionally biased region" description="Low complexity" evidence="8">
    <location>
        <begin position="558"/>
        <end position="568"/>
    </location>
</feature>
<name>A0ABX8Z428_9NEIS</name>
<dbReference type="Pfam" id="PF00270">
    <property type="entry name" value="DEAD"/>
    <property type="match status" value="1"/>
</dbReference>
<dbReference type="InterPro" id="IPR000629">
    <property type="entry name" value="RNA-helicase_DEAD-box_CS"/>
</dbReference>
<dbReference type="PROSITE" id="PS51194">
    <property type="entry name" value="HELICASE_CTER"/>
    <property type="match status" value="1"/>
</dbReference>
<keyword evidence="2 7" id="KW-0378">Hydrolase</keyword>
<dbReference type="CDD" id="cd00268">
    <property type="entry name" value="DEADc"/>
    <property type="match status" value="1"/>
</dbReference>